<reference evidence="2" key="1">
    <citation type="submission" date="2018-01" db="EMBL/GenBank/DDBJ databases">
        <authorList>
            <person name="Regsiter A."/>
            <person name="William W."/>
        </authorList>
    </citation>
    <scope>NUCLEOTIDE SEQUENCE</scope>
    <source>
        <strain evidence="2">TRIP AH-1</strain>
    </source>
</reference>
<name>A0A445MV63_9BACT</name>
<evidence type="ECO:0000313" key="2">
    <source>
        <dbReference type="EMBL" id="SPD73333.1"/>
    </source>
</evidence>
<evidence type="ECO:0000256" key="1">
    <source>
        <dbReference type="SAM" id="SignalP"/>
    </source>
</evidence>
<organism evidence="2">
    <name type="scientific">uncultured Desulfobacterium sp</name>
    <dbReference type="NCBI Taxonomy" id="201089"/>
    <lineage>
        <taxon>Bacteria</taxon>
        <taxon>Pseudomonadati</taxon>
        <taxon>Thermodesulfobacteriota</taxon>
        <taxon>Desulfobacteria</taxon>
        <taxon>Desulfobacterales</taxon>
        <taxon>Desulfobacteriaceae</taxon>
        <taxon>Desulfobacterium</taxon>
        <taxon>environmental samples</taxon>
    </lineage>
</organism>
<dbReference type="Pfam" id="PF04338">
    <property type="entry name" value="DUF481"/>
    <property type="match status" value="1"/>
</dbReference>
<feature type="signal peptide" evidence="1">
    <location>
        <begin position="1"/>
        <end position="23"/>
    </location>
</feature>
<dbReference type="EMBL" id="OJIN01000091">
    <property type="protein sequence ID" value="SPD73333.1"/>
    <property type="molecule type" value="Genomic_DNA"/>
</dbReference>
<sequence length="380" mass="42789">MQIFYCFIFITLLMYLSAPSAMADIVELDNGSKIVGNIEKILEGKLLIKTDFAGDMTIPMKRVVSFSSDKPMFVTATDDEKQFGIISYSNGHAIIKPPDSEAVIEKAGLVAAWPMGVTDPLASPERKWSNEAGVDLLGKRGNTERISTGGKLKASLSGPVDNLLLYLRWYYAEKNEEEIDDEITGGVDFETSLSKKLYWYSRLELERDDIEDVELRTTLAAGNAYYFLKKPDHVFRTRAGLSYLHESFVNSDSETTIGIDLGIHYMYQPDDWGTLYTDITYTPSFEDLSDYLAYHESAFEMPLSKSDTWKLQIGVANKYTSMPIEGNKKLDTIYFTRLVLRWGVTSTDKGNDFKERAGLKSGLGRNELMKLDPSSSKNKD</sequence>
<dbReference type="AlphaFoldDB" id="A0A445MV63"/>
<accession>A0A445MV63</accession>
<gene>
    <name evidence="2" type="ORF">PITCH_A1800019</name>
</gene>
<feature type="chain" id="PRO_5019124306" description="DUF481 domain-containing protein" evidence="1">
    <location>
        <begin position="24"/>
        <end position="380"/>
    </location>
</feature>
<dbReference type="InterPro" id="IPR007433">
    <property type="entry name" value="DUF481"/>
</dbReference>
<proteinExistence type="predicted"/>
<evidence type="ECO:0008006" key="3">
    <source>
        <dbReference type="Google" id="ProtNLM"/>
    </source>
</evidence>
<protein>
    <recommendedName>
        <fullName evidence="3">DUF481 domain-containing protein</fullName>
    </recommendedName>
</protein>
<keyword evidence="1" id="KW-0732">Signal</keyword>